<dbReference type="RefSeq" id="WP_154830321.1">
    <property type="nucleotide sequence ID" value="NZ_BAAAQH010000008.1"/>
</dbReference>
<gene>
    <name evidence="3" type="ORF">SAMN06265174_105119</name>
</gene>
<feature type="compositionally biased region" description="Low complexity" evidence="1">
    <location>
        <begin position="16"/>
        <end position="31"/>
    </location>
</feature>
<dbReference type="InterPro" id="IPR012171">
    <property type="entry name" value="Fatty_acid_desaturase"/>
</dbReference>
<evidence type="ECO:0000313" key="4">
    <source>
        <dbReference type="Proteomes" id="UP000315460"/>
    </source>
</evidence>
<keyword evidence="4" id="KW-1185">Reference proteome</keyword>
<sequence length="425" mass="47550">MTLLQLPGLRPKKSTTPKAPKAAKPPKVSGKTSDKAAGKAAGKAADAKTAKTPGPEPIVLSAESVEIIGRELDAIRDRVRADLGTADRDYILRVVRTQRRLELAGRGLMFLGFLPPAWLAGVAALSASKILDNMEIGHNVMHGQYDWMRDDMLHSSSFEWDNVCPSDQWRHSHNYMHHTYTNILDLDRDIGYGLLRMEYEQKWTPLRLGNPVYAFALMMLFEWGVMMHDLEYDNVLKGKRKWSDVKGLLAGWWNKVRGQVAKDYIVHPALTGPLFPLTFAGNLTANVVRNIWAFSVIFCGHFPSGAQVFTQEETAEETRGEWYVRQMLGSANISGSPFMHLATGNLSHQIEHHLFPDLPAHRYPEIADEVRAICEEHGLPYTTGPLWKQVGGVWSKMFRLALPLPPTAADTPAVIIERRKTPVAA</sequence>
<proteinExistence type="predicted"/>
<dbReference type="Proteomes" id="UP000315460">
    <property type="component" value="Unassembled WGS sequence"/>
</dbReference>
<dbReference type="PANTHER" id="PTHR19353:SF84">
    <property type="entry name" value="ACYL-COA DELTA-9-DESATURASE, DESB"/>
    <property type="match status" value="1"/>
</dbReference>
<dbReference type="InterPro" id="IPR005804">
    <property type="entry name" value="FA_desaturase_dom"/>
</dbReference>
<evidence type="ECO:0000256" key="1">
    <source>
        <dbReference type="SAM" id="MobiDB-lite"/>
    </source>
</evidence>
<organism evidence="3 4">
    <name type="scientific">Dietzia kunjamensis subsp. schimae</name>
    <dbReference type="NCBI Taxonomy" id="498198"/>
    <lineage>
        <taxon>Bacteria</taxon>
        <taxon>Bacillati</taxon>
        <taxon>Actinomycetota</taxon>
        <taxon>Actinomycetes</taxon>
        <taxon>Mycobacteriales</taxon>
        <taxon>Dietziaceae</taxon>
        <taxon>Dietzia</taxon>
    </lineage>
</organism>
<protein>
    <submittedName>
        <fullName evidence="3">Linoleoyl-CoA desaturase</fullName>
    </submittedName>
</protein>
<evidence type="ECO:0000259" key="2">
    <source>
        <dbReference type="Pfam" id="PF00487"/>
    </source>
</evidence>
<accession>A0ABY1N2X1</accession>
<dbReference type="PANTHER" id="PTHR19353">
    <property type="entry name" value="FATTY ACID DESATURASE 2"/>
    <property type="match status" value="1"/>
</dbReference>
<reference evidence="3 4" key="1">
    <citation type="submission" date="2017-05" db="EMBL/GenBank/DDBJ databases">
        <authorList>
            <person name="Varghese N."/>
            <person name="Submissions S."/>
        </authorList>
    </citation>
    <scope>NUCLEOTIDE SEQUENCE [LARGE SCALE GENOMIC DNA]</scope>
    <source>
        <strain evidence="3 4">DSM 45139</strain>
    </source>
</reference>
<dbReference type="Pfam" id="PF00487">
    <property type="entry name" value="FA_desaturase"/>
    <property type="match status" value="1"/>
</dbReference>
<feature type="domain" description="Fatty acid desaturase" evidence="2">
    <location>
        <begin position="117"/>
        <end position="383"/>
    </location>
</feature>
<evidence type="ECO:0000313" key="3">
    <source>
        <dbReference type="EMBL" id="SMO75870.1"/>
    </source>
</evidence>
<name>A0ABY1N2X1_9ACTN</name>
<feature type="region of interest" description="Disordered" evidence="1">
    <location>
        <begin position="1"/>
        <end position="56"/>
    </location>
</feature>
<dbReference type="EMBL" id="FXTG01000005">
    <property type="protein sequence ID" value="SMO75870.1"/>
    <property type="molecule type" value="Genomic_DNA"/>
</dbReference>
<dbReference type="CDD" id="cd03506">
    <property type="entry name" value="Delta6-FADS-like"/>
    <property type="match status" value="1"/>
</dbReference>
<comment type="caution">
    <text evidence="3">The sequence shown here is derived from an EMBL/GenBank/DDBJ whole genome shotgun (WGS) entry which is preliminary data.</text>
</comment>